<evidence type="ECO:0000313" key="8">
    <source>
        <dbReference type="EMBL" id="KKN92900.1"/>
    </source>
</evidence>
<evidence type="ECO:0000256" key="2">
    <source>
        <dbReference type="ARBA" id="ARBA00022475"/>
    </source>
</evidence>
<evidence type="ECO:0000256" key="3">
    <source>
        <dbReference type="ARBA" id="ARBA00022692"/>
    </source>
</evidence>
<dbReference type="InterPro" id="IPR050833">
    <property type="entry name" value="Poly_Biosynth_Transport"/>
</dbReference>
<evidence type="ECO:0000256" key="5">
    <source>
        <dbReference type="ARBA" id="ARBA00023136"/>
    </source>
</evidence>
<dbReference type="AlphaFoldDB" id="A0A0F9UI43"/>
<dbReference type="PANTHER" id="PTHR30250:SF11">
    <property type="entry name" value="O-ANTIGEN TRANSPORTER-RELATED"/>
    <property type="match status" value="1"/>
</dbReference>
<sequence length="468" mass="50547">MTQTPPKSSDPSHPQDVPQDALRAIGGANGDVLGVRQPGLSAYVGTFGVELMIRGCTIIQALLVANFLPPEQRGELAAVILWPILISNLLLLGVDVSASRRVAKGDDIGLNVRTTLMLMVILSILGVLIGWALLPRLLPPEYRAYTWLARVYLIFVPINQGAAALRRIDQGQGNFRRFNIVRSIVNPGMIVGVLLGAVLGRVTVPWVVGTYLVAQSVPFVVRLVWTAGWLRGRVSLRHAAALLKEGMGFAVMRVVTEMYFHLDKILIMWMLVREKLGLYALALSAAGVLNAITQSAGMIAFTRSAQSPFRQGFHQIAQAFRIIAWAAIFGGALLAALLPVAIPLVVPKYAAAAPIAAALVGGMVLAGLADFVDQCLQGHGRPMVSTIGRAIYIAVMLAAGLPLLYTMGLMGFVIAFIIAQAIYLLWLILNLVRELDNASFAEMVHLRFGDLRFAADKLRQAIKKAPTP</sequence>
<dbReference type="Pfam" id="PF01943">
    <property type="entry name" value="Polysacc_synt"/>
    <property type="match status" value="1"/>
</dbReference>
<dbReference type="PANTHER" id="PTHR30250">
    <property type="entry name" value="PST FAMILY PREDICTED COLANIC ACID TRANSPORTER"/>
    <property type="match status" value="1"/>
</dbReference>
<evidence type="ECO:0000256" key="1">
    <source>
        <dbReference type="ARBA" id="ARBA00004651"/>
    </source>
</evidence>
<evidence type="ECO:0000256" key="4">
    <source>
        <dbReference type="ARBA" id="ARBA00022989"/>
    </source>
</evidence>
<protein>
    <recommendedName>
        <fullName evidence="9">Polysaccharide biosynthesis protein C-terminal domain-containing protein</fullName>
    </recommendedName>
</protein>
<reference evidence="8" key="1">
    <citation type="journal article" date="2015" name="Nature">
        <title>Complex archaea that bridge the gap between prokaryotes and eukaryotes.</title>
        <authorList>
            <person name="Spang A."/>
            <person name="Saw J.H."/>
            <person name="Jorgensen S.L."/>
            <person name="Zaremba-Niedzwiedzka K."/>
            <person name="Martijn J."/>
            <person name="Lind A.E."/>
            <person name="van Eijk R."/>
            <person name="Schleper C."/>
            <person name="Guy L."/>
            <person name="Ettema T.J."/>
        </authorList>
    </citation>
    <scope>NUCLEOTIDE SEQUENCE</scope>
</reference>
<feature type="compositionally biased region" description="Polar residues" evidence="6">
    <location>
        <begin position="1"/>
        <end position="12"/>
    </location>
</feature>
<proteinExistence type="predicted"/>
<feature type="transmembrane region" description="Helical" evidence="7">
    <location>
        <begin position="206"/>
        <end position="230"/>
    </location>
</feature>
<dbReference type="EMBL" id="LAZR01000091">
    <property type="protein sequence ID" value="KKN92900.1"/>
    <property type="molecule type" value="Genomic_DNA"/>
</dbReference>
<dbReference type="InterPro" id="IPR002797">
    <property type="entry name" value="Polysacc_synth"/>
</dbReference>
<feature type="transmembrane region" description="Helical" evidence="7">
    <location>
        <begin position="278"/>
        <end position="301"/>
    </location>
</feature>
<dbReference type="GO" id="GO:0005886">
    <property type="term" value="C:plasma membrane"/>
    <property type="evidence" value="ECO:0007669"/>
    <property type="project" value="UniProtKB-SubCell"/>
</dbReference>
<feature type="transmembrane region" description="Helical" evidence="7">
    <location>
        <begin position="411"/>
        <end position="432"/>
    </location>
</feature>
<feature type="region of interest" description="Disordered" evidence="6">
    <location>
        <begin position="1"/>
        <end position="20"/>
    </location>
</feature>
<comment type="caution">
    <text evidence="8">The sequence shown here is derived from an EMBL/GenBank/DDBJ whole genome shotgun (WGS) entry which is preliminary data.</text>
</comment>
<feature type="transmembrane region" description="Helical" evidence="7">
    <location>
        <begin position="180"/>
        <end position="200"/>
    </location>
</feature>
<comment type="subcellular location">
    <subcellularLocation>
        <location evidence="1">Cell membrane</location>
        <topology evidence="1">Multi-pass membrane protein</topology>
    </subcellularLocation>
</comment>
<organism evidence="8">
    <name type="scientific">marine sediment metagenome</name>
    <dbReference type="NCBI Taxonomy" id="412755"/>
    <lineage>
        <taxon>unclassified sequences</taxon>
        <taxon>metagenomes</taxon>
        <taxon>ecological metagenomes</taxon>
    </lineage>
</organism>
<keyword evidence="4 7" id="KW-1133">Transmembrane helix</keyword>
<feature type="transmembrane region" description="Helical" evidence="7">
    <location>
        <begin position="115"/>
        <end position="134"/>
    </location>
</feature>
<gene>
    <name evidence="8" type="ORF">LCGC14_0204290</name>
</gene>
<feature type="transmembrane region" description="Helical" evidence="7">
    <location>
        <begin position="351"/>
        <end position="372"/>
    </location>
</feature>
<evidence type="ECO:0000256" key="7">
    <source>
        <dbReference type="SAM" id="Phobius"/>
    </source>
</evidence>
<feature type="transmembrane region" description="Helical" evidence="7">
    <location>
        <begin position="384"/>
        <end position="405"/>
    </location>
</feature>
<keyword evidence="5 7" id="KW-0472">Membrane</keyword>
<feature type="transmembrane region" description="Helical" evidence="7">
    <location>
        <begin position="146"/>
        <end position="168"/>
    </location>
</feature>
<keyword evidence="2" id="KW-1003">Cell membrane</keyword>
<evidence type="ECO:0000256" key="6">
    <source>
        <dbReference type="SAM" id="MobiDB-lite"/>
    </source>
</evidence>
<name>A0A0F9UI43_9ZZZZ</name>
<accession>A0A0F9UI43</accession>
<keyword evidence="3 7" id="KW-0812">Transmembrane</keyword>
<feature type="transmembrane region" description="Helical" evidence="7">
    <location>
        <begin position="322"/>
        <end position="345"/>
    </location>
</feature>
<feature type="transmembrane region" description="Helical" evidence="7">
    <location>
        <begin position="76"/>
        <end position="94"/>
    </location>
</feature>
<evidence type="ECO:0008006" key="9">
    <source>
        <dbReference type="Google" id="ProtNLM"/>
    </source>
</evidence>